<proteinExistence type="predicted"/>
<evidence type="ECO:0000313" key="2">
    <source>
        <dbReference type="Proteomes" id="UP000002214"/>
    </source>
</evidence>
<reference evidence="1 2" key="1">
    <citation type="submission" date="2008-10" db="EMBL/GenBank/DDBJ databases">
        <title>Genome sequence of Bacillus cereus AH187.</title>
        <authorList>
            <person name="Dodson R.J."/>
            <person name="Durkin A.S."/>
            <person name="Rosovitz M.J."/>
            <person name="Rasko D.A."/>
            <person name="Kolsto A.B."/>
            <person name="Okstad O.A."/>
            <person name="Ravel J."/>
            <person name="Sutton G."/>
        </authorList>
    </citation>
    <scope>NUCLEOTIDE SEQUENCE [LARGE SCALE GENOMIC DNA]</scope>
    <source>
        <strain evidence="1 2">AH187</strain>
    </source>
</reference>
<dbReference type="GO" id="GO:0016020">
    <property type="term" value="C:membrane"/>
    <property type="evidence" value="ECO:0007669"/>
    <property type="project" value="InterPro"/>
</dbReference>
<dbReference type="Pfam" id="PF03567">
    <property type="entry name" value="Sulfotransfer_2"/>
    <property type="match status" value="1"/>
</dbReference>
<sequence length="329" mass="38967">MQCMNIAGNPVSCLLCLFIGVKILVKTNAFISKLYCFKLSILLLFSCSYAKFSIHTLNIIDITEWRITMSFANMIKYGRVPLFNSNFPLILFWSQKSGCTSLAHWFFYQINLFKQAIKYDSFIHNYENEIYKNSSDYFIELAAALYSKEKDTYKLVRNPYTRAVSSFFSLIAPPYIENPAWNPIRNFYYGYEFCNKPISFKIFLYYLKAQMMDLEQVDPHLMQQYEPGEEEFVTKYIYLENFSTEIIRLEQIYQLKTSPLHILTKSWHHQKDRAIFKGNFADADITDPLFPRLPTYDSFYDHETIQLVQDVFNKDFSTYKYPLTPLKNN</sequence>
<accession>B7HSD2</accession>
<gene>
    <name evidence="1" type="ordered locus">BCAH187_A2670</name>
</gene>
<evidence type="ECO:0008006" key="3">
    <source>
        <dbReference type="Google" id="ProtNLM"/>
    </source>
</evidence>
<dbReference type="AlphaFoldDB" id="B7HSD2"/>
<organism evidence="1 2">
    <name type="scientific">Bacillus cereus (strain AH187)</name>
    <dbReference type="NCBI Taxonomy" id="405534"/>
    <lineage>
        <taxon>Bacteria</taxon>
        <taxon>Bacillati</taxon>
        <taxon>Bacillota</taxon>
        <taxon>Bacilli</taxon>
        <taxon>Bacillales</taxon>
        <taxon>Bacillaceae</taxon>
        <taxon>Bacillus</taxon>
        <taxon>Bacillus cereus group</taxon>
    </lineage>
</organism>
<evidence type="ECO:0000313" key="1">
    <source>
        <dbReference type="EMBL" id="ACJ78255.1"/>
    </source>
</evidence>
<dbReference type="Proteomes" id="UP000002214">
    <property type="component" value="Chromosome"/>
</dbReference>
<dbReference type="InterPro" id="IPR005331">
    <property type="entry name" value="Sulfotransferase"/>
</dbReference>
<dbReference type="HOGENOM" id="CLU_076016_0_0_9"/>
<name>B7HSD2_BACC7</name>
<dbReference type="EMBL" id="CP001177">
    <property type="protein sequence ID" value="ACJ78255.1"/>
    <property type="molecule type" value="Genomic_DNA"/>
</dbReference>
<dbReference type="GO" id="GO:0008146">
    <property type="term" value="F:sulfotransferase activity"/>
    <property type="evidence" value="ECO:0007669"/>
    <property type="project" value="InterPro"/>
</dbReference>
<dbReference type="KEGG" id="bcr:BCAH187_A2670"/>
<protein>
    <recommendedName>
        <fullName evidence="3">RNA methyltransferase</fullName>
    </recommendedName>
</protein>